<dbReference type="InterPro" id="IPR014710">
    <property type="entry name" value="RmlC-like_jellyroll"/>
</dbReference>
<dbReference type="InterPro" id="IPR003313">
    <property type="entry name" value="AraC-bd"/>
</dbReference>
<dbReference type="Pfam" id="PF02311">
    <property type="entry name" value="AraC_binding"/>
    <property type="match status" value="1"/>
</dbReference>
<organism evidence="3 4">
    <name type="scientific">Paenibacillus yanchengensis</name>
    <dbReference type="NCBI Taxonomy" id="2035833"/>
    <lineage>
        <taxon>Bacteria</taxon>
        <taxon>Bacillati</taxon>
        <taxon>Bacillota</taxon>
        <taxon>Bacilli</taxon>
        <taxon>Bacillales</taxon>
        <taxon>Paenibacillaceae</taxon>
        <taxon>Paenibacillus</taxon>
    </lineage>
</organism>
<dbReference type="Proteomes" id="UP001597362">
    <property type="component" value="Unassembled WGS sequence"/>
</dbReference>
<proteinExistence type="predicted"/>
<dbReference type="EMBL" id="JBHUHO010000013">
    <property type="protein sequence ID" value="MFD2115145.1"/>
    <property type="molecule type" value="Genomic_DNA"/>
</dbReference>
<comment type="caution">
    <text evidence="3">The sequence shown here is derived from an EMBL/GenBank/DDBJ whole genome shotgun (WGS) entry which is preliminary data.</text>
</comment>
<evidence type="ECO:0000313" key="3">
    <source>
        <dbReference type="EMBL" id="MFD2115145.1"/>
    </source>
</evidence>
<keyword evidence="4" id="KW-1185">Reference proteome</keyword>
<dbReference type="SUPFAM" id="SSF51215">
    <property type="entry name" value="Regulatory protein AraC"/>
    <property type="match status" value="1"/>
</dbReference>
<evidence type="ECO:0000256" key="1">
    <source>
        <dbReference type="ARBA" id="ARBA00023125"/>
    </source>
</evidence>
<name>A0ABW4YHC0_9BACL</name>
<feature type="domain" description="AraC-type arabinose-binding/dimerisation" evidence="2">
    <location>
        <begin position="28"/>
        <end position="115"/>
    </location>
</feature>
<dbReference type="Gene3D" id="2.60.120.10">
    <property type="entry name" value="Jelly Rolls"/>
    <property type="match status" value="1"/>
</dbReference>
<gene>
    <name evidence="3" type="ORF">ACFSJH_05270</name>
</gene>
<reference evidence="4" key="1">
    <citation type="journal article" date="2019" name="Int. J. Syst. Evol. Microbiol.">
        <title>The Global Catalogue of Microorganisms (GCM) 10K type strain sequencing project: providing services to taxonomists for standard genome sequencing and annotation.</title>
        <authorList>
            <consortium name="The Broad Institute Genomics Platform"/>
            <consortium name="The Broad Institute Genome Sequencing Center for Infectious Disease"/>
            <person name="Wu L."/>
            <person name="Ma J."/>
        </authorList>
    </citation>
    <scope>NUCLEOTIDE SEQUENCE [LARGE SCALE GENOMIC DNA]</scope>
    <source>
        <strain evidence="4">GH52</strain>
    </source>
</reference>
<dbReference type="RefSeq" id="WP_377770170.1">
    <property type="nucleotide sequence ID" value="NZ_JBHUHO010000013.1"/>
</dbReference>
<keyword evidence="1" id="KW-0238">DNA-binding</keyword>
<protein>
    <submittedName>
        <fullName evidence="3">AraC family ligand binding domain-containing protein</fullName>
    </submittedName>
</protein>
<accession>A0ABW4YHC0</accession>
<evidence type="ECO:0000313" key="4">
    <source>
        <dbReference type="Proteomes" id="UP001597362"/>
    </source>
</evidence>
<dbReference type="InterPro" id="IPR037923">
    <property type="entry name" value="HTH-like"/>
</dbReference>
<sequence length="170" mass="19445">MLVVELTIPPFPMLTTVGHTLWQAGVIHAQRQFDVYDLIICTKGTLYMEEGGQKYNLKQGMMLLLEPGKKHRGYHPTDSETEVYWIHFHYINNSQLKQKSKAPQPLLPTTDQDTISHPATVEIPKFSNVDVRILVPILEEMIQLHSVLTPLGCMNYSFSLDNYLCKSRMG</sequence>
<evidence type="ECO:0000259" key="2">
    <source>
        <dbReference type="Pfam" id="PF02311"/>
    </source>
</evidence>